<gene>
    <name evidence="2" type="ORF">EW146_g8202</name>
</gene>
<proteinExistence type="predicted"/>
<evidence type="ECO:0000313" key="2">
    <source>
        <dbReference type="EMBL" id="THH10985.1"/>
    </source>
</evidence>
<feature type="region of interest" description="Disordered" evidence="1">
    <location>
        <begin position="276"/>
        <end position="297"/>
    </location>
</feature>
<comment type="caution">
    <text evidence="2">The sequence shown here is derived from an EMBL/GenBank/DDBJ whole genome shotgun (WGS) entry which is preliminary data.</text>
</comment>
<sequence length="412" mass="46112">MDEWDFAFEFNPTLEKLQVEEAYWKMHGLVDQSQNALALIYARELSNLQKVLRDAQSPCPSYLEDLITDFHHLFTTSITYGVPYNSEALWDLENSLEHPINFSSLVVNAYQLNDFILYTIESNVTGAHFDNGARPWVLMLHNPTVVLWCIWCLQEYKSDIMDYIAYETHQNHFLRGPHGHSALLYRGIMWRITVQVLKLGIVLLGPSKYIFQTRDAVVLGPVHAPLWDDALSKDELDLICGIYKVDMAPTPSTSAVPALNSVQVNETVTPLSITHLEPSEPPSRYPPPSPSTSAAPAQNFIHDNDTVALLHVIDPEPSEFSSQYPPLLPSTSAVPALNSIHGDETITLPFPISQFPLSPLSLVLSIIDSFFPPSLDSFYLPSTKGKAPLPPISTKLKHSSAYPKDLDVDFCI</sequence>
<keyword evidence="3" id="KW-1185">Reference proteome</keyword>
<reference evidence="2 3" key="1">
    <citation type="submission" date="2019-02" db="EMBL/GenBank/DDBJ databases">
        <title>Genome sequencing of the rare red list fungi Bondarzewia mesenterica.</title>
        <authorList>
            <person name="Buettner E."/>
            <person name="Kellner H."/>
        </authorList>
    </citation>
    <scope>NUCLEOTIDE SEQUENCE [LARGE SCALE GENOMIC DNA]</scope>
    <source>
        <strain evidence="2 3">DSM 108281</strain>
    </source>
</reference>
<dbReference type="EMBL" id="SGPL01000539">
    <property type="protein sequence ID" value="THH10985.1"/>
    <property type="molecule type" value="Genomic_DNA"/>
</dbReference>
<dbReference type="Proteomes" id="UP000310158">
    <property type="component" value="Unassembled WGS sequence"/>
</dbReference>
<evidence type="ECO:0000256" key="1">
    <source>
        <dbReference type="SAM" id="MobiDB-lite"/>
    </source>
</evidence>
<protein>
    <submittedName>
        <fullName evidence="2">Uncharacterized protein</fullName>
    </submittedName>
</protein>
<organism evidence="2 3">
    <name type="scientific">Bondarzewia mesenterica</name>
    <dbReference type="NCBI Taxonomy" id="1095465"/>
    <lineage>
        <taxon>Eukaryota</taxon>
        <taxon>Fungi</taxon>
        <taxon>Dikarya</taxon>
        <taxon>Basidiomycota</taxon>
        <taxon>Agaricomycotina</taxon>
        <taxon>Agaricomycetes</taxon>
        <taxon>Russulales</taxon>
        <taxon>Bondarzewiaceae</taxon>
        <taxon>Bondarzewia</taxon>
    </lineage>
</organism>
<accession>A0A4S4LGZ5</accession>
<name>A0A4S4LGZ5_9AGAM</name>
<evidence type="ECO:0000313" key="3">
    <source>
        <dbReference type="Proteomes" id="UP000310158"/>
    </source>
</evidence>
<feature type="compositionally biased region" description="Pro residues" evidence="1">
    <location>
        <begin position="279"/>
        <end position="290"/>
    </location>
</feature>
<dbReference type="OrthoDB" id="3268696at2759"/>
<dbReference type="AlphaFoldDB" id="A0A4S4LGZ5"/>